<sequence length="183" mass="19857">MQRQMNVAAAIFYGIFLVAASLSARAEAPREPISPEELAAEIQSNTQFLAGKSLAKAKALLEAYDDFAPFGAALLPNGEVKFVWAIKPGELAAPETVKLVLNSIRLALRAQADEGRILGSAVIYRYRPNGGEKTEQVNMELEYLTGFAQVLATEYEMVDGEVQYEKGATKPYDPLIFPAKAGS</sequence>
<protein>
    <recommendedName>
        <fullName evidence="2">SnoaL-like domain-containing protein</fullName>
    </recommendedName>
</protein>
<proteinExistence type="predicted"/>
<evidence type="ECO:0000313" key="1">
    <source>
        <dbReference type="EMBL" id="XBQ19630.1"/>
    </source>
</evidence>
<dbReference type="RefSeq" id="WP_349343100.1">
    <property type="nucleotide sequence ID" value="NZ_CP157802.1"/>
</dbReference>
<accession>A0AAU7MMS1</accession>
<dbReference type="EMBL" id="CP157802">
    <property type="protein sequence ID" value="XBQ19630.1"/>
    <property type="molecule type" value="Genomic_DNA"/>
</dbReference>
<dbReference type="KEGG" id="mamm:ABNF92_00270"/>
<evidence type="ECO:0008006" key="2">
    <source>
        <dbReference type="Google" id="ProtNLM"/>
    </source>
</evidence>
<dbReference type="AlphaFoldDB" id="A0AAU7MMS1"/>
<organism evidence="1">
    <name type="scientific">Marinobacter sp. MMG032</name>
    <dbReference type="NCBI Taxonomy" id="3158548"/>
    <lineage>
        <taxon>Bacteria</taxon>
        <taxon>Pseudomonadati</taxon>
        <taxon>Pseudomonadota</taxon>
        <taxon>Gammaproteobacteria</taxon>
        <taxon>Pseudomonadales</taxon>
        <taxon>Marinobacteraceae</taxon>
        <taxon>Marinobacter</taxon>
    </lineage>
</organism>
<gene>
    <name evidence="1" type="ORF">ABNF92_00270</name>
</gene>
<reference evidence="1" key="1">
    <citation type="submission" date="2024-05" db="EMBL/GenBank/DDBJ databases">
        <title>Draft Genome Sequences of Flagellimonas sp. MMG031 and Marinobacter sp. MMG032 Isolated from the dinoflagellate Symbiodinium pilosum.</title>
        <authorList>
            <person name="Shikuma N.J."/>
            <person name="Farrell M.V."/>
        </authorList>
    </citation>
    <scope>NUCLEOTIDE SEQUENCE</scope>
    <source>
        <strain evidence="1">MMG032</strain>
    </source>
</reference>
<name>A0AAU7MMS1_9GAMM</name>